<gene>
    <name evidence="1" type="ORF">N798_13890</name>
</gene>
<proteinExistence type="predicted"/>
<evidence type="ECO:0000313" key="2">
    <source>
        <dbReference type="Proteomes" id="UP000029990"/>
    </source>
</evidence>
<organism evidence="1 2">
    <name type="scientific">Knoellia flava TL1</name>
    <dbReference type="NCBI Taxonomy" id="1385518"/>
    <lineage>
        <taxon>Bacteria</taxon>
        <taxon>Bacillati</taxon>
        <taxon>Actinomycetota</taxon>
        <taxon>Actinomycetes</taxon>
        <taxon>Micrococcales</taxon>
        <taxon>Intrasporangiaceae</taxon>
        <taxon>Knoellia</taxon>
    </lineage>
</organism>
<protein>
    <submittedName>
        <fullName evidence="1">Uncharacterized protein</fullName>
    </submittedName>
</protein>
<reference evidence="1 2" key="1">
    <citation type="submission" date="2013-08" db="EMBL/GenBank/DDBJ databases">
        <title>The genome sequence of Knoellia flava.</title>
        <authorList>
            <person name="Zhu W."/>
            <person name="Wang G."/>
        </authorList>
    </citation>
    <scope>NUCLEOTIDE SEQUENCE [LARGE SCALE GENOMIC DNA]</scope>
    <source>
        <strain evidence="1 2">TL1</strain>
    </source>
</reference>
<accession>A0ABR4XAW0</accession>
<keyword evidence="2" id="KW-1185">Reference proteome</keyword>
<evidence type="ECO:0000313" key="1">
    <source>
        <dbReference type="EMBL" id="KGN29438.1"/>
    </source>
</evidence>
<dbReference type="Proteomes" id="UP000029990">
    <property type="component" value="Unassembled WGS sequence"/>
</dbReference>
<name>A0ABR4XAW0_9MICO</name>
<dbReference type="EMBL" id="AVPI01000047">
    <property type="protein sequence ID" value="KGN29438.1"/>
    <property type="molecule type" value="Genomic_DNA"/>
</dbReference>
<sequence>MPAGHPGFSEHVERQDAATLLVLDREVGAG</sequence>
<comment type="caution">
    <text evidence="1">The sequence shown here is derived from an EMBL/GenBank/DDBJ whole genome shotgun (WGS) entry which is preliminary data.</text>
</comment>